<dbReference type="PANTHER" id="PTHR10656:SF69">
    <property type="entry name" value="MAB-21-LIKE HHH_H2TH-LIKE DOMAIN-CONTAINING PROTEIN"/>
    <property type="match status" value="1"/>
</dbReference>
<dbReference type="RefSeq" id="XP_022332638.1">
    <property type="nucleotide sequence ID" value="XM_022476930.1"/>
</dbReference>
<reference evidence="5" key="1">
    <citation type="submission" date="2025-08" db="UniProtKB">
        <authorList>
            <consortium name="RefSeq"/>
        </authorList>
    </citation>
    <scope>IDENTIFICATION</scope>
    <source>
        <tissue evidence="5">Whole sample</tissue>
    </source>
</reference>
<accession>A0A8B8DYH0</accession>
<dbReference type="AlphaFoldDB" id="A0A8B8DYH0"/>
<feature type="domain" description="Mab-21-like nucleotidyltransferase" evidence="2">
    <location>
        <begin position="165"/>
        <end position="235"/>
    </location>
</feature>
<sequence length="660" mass="76597">MERLSEAVYMGLCLKMGTPQRVAVRREAVDVSELFINELNKENPAYRVKMMSGSDREGFRLRFSDVDIMYWPNNLRVLWDFSQAQFYNPDRYSLILCDNSDSPPSYTLLWLPLEEANNEVLSACVQLNGALYLSSALYRQVMLSASTPDSAIHGPCCSEHFGGVLECDHVHCLVSDFWPPSASSWIDRCQSWPPSYIVDDIRGHGCHFVALGHKLGIHSDIEWRISFSRAEQKLVYAMNHTQFLTYGLLKIFNREINYGLPEEERLLCSYHMKTVILWAIQQIKTIEWCPKNLLEGFWVCLKLLLKWVHEGVCPHFFIPENNLFLNKVYGVEQRHLFTKLLGLYEKGISFLLQIPSICAYILPLLCNPRLHICTDERTLISEILLDYTVFREMDKNLPLLAADLPTCFRALKLIQQMENLSLTSYQYLVLQKHKATVLQNTAYLYHEMSIQRCGNKQMHRTEKMSFNMLKLASNLGFVSDTLVVAMFLYKTYEYKKALSFIDNIKNSFLMCRNWVDSQIYAEAVGGLSWSDKMREAVAWDITLNNKIVYINELVPEQKSALQNELWMLCIPPHVLLYMLEFLCYRHTDPIRAQEALNNLHILVHWNGVPRAFRDISWEILGICHQMTGNHQAALFAYQQSLGQHPTHKIHTATRHRIQDL</sequence>
<evidence type="ECO:0000256" key="1">
    <source>
        <dbReference type="ARBA" id="ARBA00008307"/>
    </source>
</evidence>
<dbReference type="InterPro" id="IPR046903">
    <property type="entry name" value="Mab-21-like_nuc_Trfase"/>
</dbReference>
<dbReference type="InterPro" id="IPR046906">
    <property type="entry name" value="Mab-21_HhH/H2TH-like"/>
</dbReference>
<dbReference type="InterPro" id="IPR024810">
    <property type="entry name" value="MAB21L/cGLR"/>
</dbReference>
<feature type="domain" description="Mab-21-like HhH/H2TH-like" evidence="3">
    <location>
        <begin position="262"/>
        <end position="328"/>
    </location>
</feature>
<name>A0A8B8DYH0_CRAVI</name>
<dbReference type="OrthoDB" id="6130400at2759"/>
<keyword evidence="4" id="KW-1185">Reference proteome</keyword>
<dbReference type="PANTHER" id="PTHR10656">
    <property type="entry name" value="CELL FATE DETERMINING PROTEIN MAB21-RELATED"/>
    <property type="match status" value="1"/>
</dbReference>
<dbReference type="KEGG" id="cvn:111130173"/>
<comment type="similarity">
    <text evidence="1">Belongs to the mab-21 family.</text>
</comment>
<evidence type="ECO:0000313" key="4">
    <source>
        <dbReference type="Proteomes" id="UP000694844"/>
    </source>
</evidence>
<organism evidence="4 5">
    <name type="scientific">Crassostrea virginica</name>
    <name type="common">Eastern oyster</name>
    <dbReference type="NCBI Taxonomy" id="6565"/>
    <lineage>
        <taxon>Eukaryota</taxon>
        <taxon>Metazoa</taxon>
        <taxon>Spiralia</taxon>
        <taxon>Lophotrochozoa</taxon>
        <taxon>Mollusca</taxon>
        <taxon>Bivalvia</taxon>
        <taxon>Autobranchia</taxon>
        <taxon>Pteriomorphia</taxon>
        <taxon>Ostreida</taxon>
        <taxon>Ostreoidea</taxon>
        <taxon>Ostreidae</taxon>
        <taxon>Crassostrea</taxon>
    </lineage>
</organism>
<evidence type="ECO:0000313" key="5">
    <source>
        <dbReference type="RefSeq" id="XP_022332638.1"/>
    </source>
</evidence>
<dbReference type="SMART" id="SM01265">
    <property type="entry name" value="Mab-21"/>
    <property type="match status" value="1"/>
</dbReference>
<dbReference type="Proteomes" id="UP000694844">
    <property type="component" value="Chromosome 4"/>
</dbReference>
<evidence type="ECO:0000259" key="3">
    <source>
        <dbReference type="Pfam" id="PF20266"/>
    </source>
</evidence>
<gene>
    <name evidence="5" type="primary">LOC111130173</name>
</gene>
<evidence type="ECO:0000259" key="2">
    <source>
        <dbReference type="Pfam" id="PF03281"/>
    </source>
</evidence>
<dbReference type="Pfam" id="PF20266">
    <property type="entry name" value="Mab-21_C"/>
    <property type="match status" value="1"/>
</dbReference>
<proteinExistence type="inferred from homology"/>
<dbReference type="Gene3D" id="1.10.1410.40">
    <property type="match status" value="1"/>
</dbReference>
<dbReference type="GeneID" id="111130173"/>
<dbReference type="Pfam" id="PF03281">
    <property type="entry name" value="Mab-21"/>
    <property type="match status" value="1"/>
</dbReference>
<protein>
    <submittedName>
        <fullName evidence="5">Uncharacterized protein LOC111130173</fullName>
    </submittedName>
</protein>